<dbReference type="OrthoDB" id="10494015at2759"/>
<reference evidence="2" key="1">
    <citation type="journal article" date="2015" name="Nat. Genet.">
        <title>The genome and transcriptome of the zoonotic hookworm Ancylostoma ceylanicum identify infection-specific gene families.</title>
        <authorList>
            <person name="Schwarz E.M."/>
            <person name="Hu Y."/>
            <person name="Antoshechkin I."/>
            <person name="Miller M.M."/>
            <person name="Sternberg P.W."/>
            <person name="Aroian R.V."/>
        </authorList>
    </citation>
    <scope>NUCLEOTIDE SEQUENCE</scope>
    <source>
        <strain evidence="2">HY135</strain>
    </source>
</reference>
<evidence type="ECO:0000313" key="2">
    <source>
        <dbReference type="Proteomes" id="UP000024635"/>
    </source>
</evidence>
<dbReference type="AlphaFoldDB" id="A0A016VRI5"/>
<name>A0A016VRI5_9BILA</name>
<dbReference type="EMBL" id="JARK01001342">
    <property type="protein sequence ID" value="EYC29642.1"/>
    <property type="molecule type" value="Genomic_DNA"/>
</dbReference>
<proteinExistence type="predicted"/>
<organism evidence="1 2">
    <name type="scientific">Ancylostoma ceylanicum</name>
    <dbReference type="NCBI Taxonomy" id="53326"/>
    <lineage>
        <taxon>Eukaryota</taxon>
        <taxon>Metazoa</taxon>
        <taxon>Ecdysozoa</taxon>
        <taxon>Nematoda</taxon>
        <taxon>Chromadorea</taxon>
        <taxon>Rhabditida</taxon>
        <taxon>Rhabditina</taxon>
        <taxon>Rhabditomorpha</taxon>
        <taxon>Strongyloidea</taxon>
        <taxon>Ancylostomatidae</taxon>
        <taxon>Ancylostomatinae</taxon>
        <taxon>Ancylostoma</taxon>
    </lineage>
</organism>
<protein>
    <submittedName>
        <fullName evidence="1">Uncharacterized protein</fullName>
    </submittedName>
</protein>
<accession>A0A016VRI5</accession>
<dbReference type="Proteomes" id="UP000024635">
    <property type="component" value="Unassembled WGS sequence"/>
</dbReference>
<comment type="caution">
    <text evidence="1">The sequence shown here is derived from an EMBL/GenBank/DDBJ whole genome shotgun (WGS) entry which is preliminary data.</text>
</comment>
<gene>
    <name evidence="1" type="primary">Acey_s0006.g3094</name>
    <name evidence="1" type="ORF">Y032_0006g3094</name>
</gene>
<keyword evidence="2" id="KW-1185">Reference proteome</keyword>
<sequence length="66" mass="7733">MRLLRTCLRVKQDQMFAMMKKCVSKEGSCEKFLEERLWKRIAVSSVRDRARVLVPEFVNLLGEGCL</sequence>
<evidence type="ECO:0000313" key="1">
    <source>
        <dbReference type="EMBL" id="EYC29642.1"/>
    </source>
</evidence>